<evidence type="ECO:0000313" key="3">
    <source>
        <dbReference type="Proteomes" id="UP000272015"/>
    </source>
</evidence>
<reference evidence="2 3" key="1">
    <citation type="submission" date="2018-09" db="EMBL/GenBank/DDBJ databases">
        <title>Novel species of Cryobacterium.</title>
        <authorList>
            <person name="Liu Q."/>
            <person name="Xin Y.-H."/>
        </authorList>
    </citation>
    <scope>NUCLEOTIDE SEQUENCE [LARGE SCALE GENOMIC DNA]</scope>
    <source>
        <strain evidence="2 3">Hh39</strain>
    </source>
</reference>
<dbReference type="Proteomes" id="UP000272015">
    <property type="component" value="Unassembled WGS sequence"/>
</dbReference>
<organism evidence="2 3">
    <name type="scientific">Cryobacterium melibiosiphilum</name>
    <dbReference type="NCBI Taxonomy" id="995039"/>
    <lineage>
        <taxon>Bacteria</taxon>
        <taxon>Bacillati</taxon>
        <taxon>Actinomycetota</taxon>
        <taxon>Actinomycetes</taxon>
        <taxon>Micrococcales</taxon>
        <taxon>Microbacteriaceae</taxon>
        <taxon>Cryobacterium</taxon>
    </lineage>
</organism>
<comment type="caution">
    <text evidence="2">The sequence shown here is derived from an EMBL/GenBank/DDBJ whole genome shotgun (WGS) entry which is preliminary data.</text>
</comment>
<feature type="compositionally biased region" description="Basic residues" evidence="1">
    <location>
        <begin position="329"/>
        <end position="351"/>
    </location>
</feature>
<proteinExistence type="predicted"/>
<evidence type="ECO:0000313" key="2">
    <source>
        <dbReference type="EMBL" id="RJT92008.1"/>
    </source>
</evidence>
<sequence>MGVRPGQADRGGVMLTGMSSLTASIFAHELFLKRASLFRLGFSRRDISSAVAAGSILRVRKGWYTLPNTPSIAIESFRIGGRLTGLSAFKSYGFWTPSTAKLHVTVPRDARALRRPRDMYTRLEPRDRQHCTITWTDERAARDSECPWRTSVIDSLVHILRHEGRVSSIVCLDSALNAAMHGQPGIDEDDLDVIFARAPLFAQSWRAEVDGRSGAGGETVFRLNCTDAGIPFVPQPYVAGAGYLDGQIGPHTFVEIDGKLWHDSPEAHEVDVHRDAVVVSQHGAVLRFTYELIRYSWTLIEAAMLAAIEDDWKLNAPSQFPPFPWRPTAPRKPRPLRRARAARRNGRHSTA</sequence>
<protein>
    <recommendedName>
        <fullName evidence="4">Type IV toxin-antitoxin system AbiEi family antitoxin domain-containing protein</fullName>
    </recommendedName>
</protein>
<accession>A0A3A5MXR0</accession>
<evidence type="ECO:0000256" key="1">
    <source>
        <dbReference type="SAM" id="MobiDB-lite"/>
    </source>
</evidence>
<dbReference type="AlphaFoldDB" id="A0A3A5MXR0"/>
<gene>
    <name evidence="2" type="ORF">D6T64_00950</name>
</gene>
<dbReference type="EMBL" id="QZVS01000036">
    <property type="protein sequence ID" value="RJT92008.1"/>
    <property type="molecule type" value="Genomic_DNA"/>
</dbReference>
<feature type="region of interest" description="Disordered" evidence="1">
    <location>
        <begin position="323"/>
        <end position="351"/>
    </location>
</feature>
<name>A0A3A5MXR0_9MICO</name>
<evidence type="ECO:0008006" key="4">
    <source>
        <dbReference type="Google" id="ProtNLM"/>
    </source>
</evidence>
<keyword evidence="3" id="KW-1185">Reference proteome</keyword>